<sequence length="67" mass="7434">MDIHKLQNIFSSIGSKHGHGGLKLARVRILISVEGNAYLINFHDCELRDGTRASQPSSSNSNARCRR</sequence>
<reference evidence="1 2" key="1">
    <citation type="submission" date="2024-01" db="EMBL/GenBank/DDBJ databases">
        <title>The genomes of 5 underutilized Papilionoideae crops provide insights into root nodulation and disease resistanc.</title>
        <authorList>
            <person name="Yuan L."/>
        </authorList>
    </citation>
    <scope>NUCLEOTIDE SEQUENCE [LARGE SCALE GENOMIC DNA]</scope>
    <source>
        <strain evidence="1">ZHUSHIDOU_FW_LH</strain>
        <tissue evidence="1">Leaf</tissue>
    </source>
</reference>
<keyword evidence="2" id="KW-1185">Reference proteome</keyword>
<comment type="caution">
    <text evidence="1">The sequence shown here is derived from an EMBL/GenBank/DDBJ whole genome shotgun (WGS) entry which is preliminary data.</text>
</comment>
<gene>
    <name evidence="1" type="ORF">RIF29_38477</name>
</gene>
<dbReference type="AlphaFoldDB" id="A0AAN9DZU0"/>
<dbReference type="EMBL" id="JAYWIO010000008">
    <property type="protein sequence ID" value="KAK7243669.1"/>
    <property type="molecule type" value="Genomic_DNA"/>
</dbReference>
<evidence type="ECO:0000313" key="2">
    <source>
        <dbReference type="Proteomes" id="UP001372338"/>
    </source>
</evidence>
<organism evidence="1 2">
    <name type="scientific">Crotalaria pallida</name>
    <name type="common">Smooth rattlebox</name>
    <name type="synonym">Crotalaria striata</name>
    <dbReference type="NCBI Taxonomy" id="3830"/>
    <lineage>
        <taxon>Eukaryota</taxon>
        <taxon>Viridiplantae</taxon>
        <taxon>Streptophyta</taxon>
        <taxon>Embryophyta</taxon>
        <taxon>Tracheophyta</taxon>
        <taxon>Spermatophyta</taxon>
        <taxon>Magnoliopsida</taxon>
        <taxon>eudicotyledons</taxon>
        <taxon>Gunneridae</taxon>
        <taxon>Pentapetalae</taxon>
        <taxon>rosids</taxon>
        <taxon>fabids</taxon>
        <taxon>Fabales</taxon>
        <taxon>Fabaceae</taxon>
        <taxon>Papilionoideae</taxon>
        <taxon>50 kb inversion clade</taxon>
        <taxon>genistoids sensu lato</taxon>
        <taxon>core genistoids</taxon>
        <taxon>Crotalarieae</taxon>
        <taxon>Crotalaria</taxon>
    </lineage>
</organism>
<dbReference type="Proteomes" id="UP001372338">
    <property type="component" value="Unassembled WGS sequence"/>
</dbReference>
<evidence type="ECO:0000313" key="1">
    <source>
        <dbReference type="EMBL" id="KAK7243669.1"/>
    </source>
</evidence>
<name>A0AAN9DZU0_CROPI</name>
<proteinExistence type="predicted"/>
<accession>A0AAN9DZU0</accession>
<protein>
    <submittedName>
        <fullName evidence="1">Uncharacterized protein</fullName>
    </submittedName>
</protein>